<dbReference type="EMBL" id="JAVDTL010000010">
    <property type="protein sequence ID" value="MDR6769266.1"/>
    <property type="molecule type" value="Genomic_DNA"/>
</dbReference>
<dbReference type="InterPro" id="IPR031982">
    <property type="entry name" value="PilE-like"/>
</dbReference>
<proteinExistence type="predicted"/>
<evidence type="ECO:0000313" key="5">
    <source>
        <dbReference type="Proteomes" id="UP001249076"/>
    </source>
</evidence>
<accession>A0AAJ2BWS1</accession>
<keyword evidence="5" id="KW-1185">Reference proteome</keyword>
<dbReference type="NCBIfam" id="TIGR02532">
    <property type="entry name" value="IV_pilin_GFxxxE"/>
    <property type="match status" value="1"/>
</dbReference>
<keyword evidence="2" id="KW-0472">Membrane</keyword>
<evidence type="ECO:0000256" key="1">
    <source>
        <dbReference type="ARBA" id="ARBA00022481"/>
    </source>
</evidence>
<dbReference type="InterPro" id="IPR045584">
    <property type="entry name" value="Pilin-like"/>
</dbReference>
<dbReference type="RefSeq" id="WP_209820654.1">
    <property type="nucleotide sequence ID" value="NZ_JAVDTL010000010.1"/>
</dbReference>
<dbReference type="EMBL" id="JAVDTS010000010">
    <property type="protein sequence ID" value="MDR6839661.1"/>
    <property type="molecule type" value="Genomic_DNA"/>
</dbReference>
<comment type="caution">
    <text evidence="3">The sequence shown here is derived from an EMBL/GenBank/DDBJ whole genome shotgun (WGS) entry which is preliminary data.</text>
</comment>
<keyword evidence="1" id="KW-0488">Methylation</keyword>
<dbReference type="InterPro" id="IPR012902">
    <property type="entry name" value="N_methyl_site"/>
</dbReference>
<evidence type="ECO:0000313" key="4">
    <source>
        <dbReference type="EMBL" id="MDR6839661.1"/>
    </source>
</evidence>
<reference evidence="3 5" key="1">
    <citation type="submission" date="2023-07" db="EMBL/GenBank/DDBJ databases">
        <title>Sorghum-associated microbial communities from plants grown in Nebraska, USA.</title>
        <authorList>
            <person name="Schachtman D."/>
        </authorList>
    </citation>
    <scope>NUCLEOTIDE SEQUENCE</scope>
    <source>
        <strain evidence="4 5">BE105</strain>
        <strain evidence="3">BE69</strain>
    </source>
</reference>
<dbReference type="Pfam" id="PF07963">
    <property type="entry name" value="N_methyl"/>
    <property type="match status" value="1"/>
</dbReference>
<dbReference type="InterPro" id="IPR000983">
    <property type="entry name" value="Bac_GSPG_pilin"/>
</dbReference>
<dbReference type="PRINTS" id="PR00813">
    <property type="entry name" value="BCTERIALGSPG"/>
</dbReference>
<evidence type="ECO:0000256" key="2">
    <source>
        <dbReference type="SAM" id="Phobius"/>
    </source>
</evidence>
<dbReference type="GO" id="GO:0043683">
    <property type="term" value="P:type IV pilus assembly"/>
    <property type="evidence" value="ECO:0007669"/>
    <property type="project" value="InterPro"/>
</dbReference>
<dbReference type="Gene3D" id="3.30.700.10">
    <property type="entry name" value="Glycoprotein, Type 4 Pilin"/>
    <property type="match status" value="1"/>
</dbReference>
<keyword evidence="2" id="KW-0812">Transmembrane</keyword>
<dbReference type="Pfam" id="PF16732">
    <property type="entry name" value="ComP_DUS"/>
    <property type="match status" value="1"/>
</dbReference>
<dbReference type="Proteomes" id="UP001249076">
    <property type="component" value="Unassembled WGS sequence"/>
</dbReference>
<protein>
    <submittedName>
        <fullName evidence="3">Type IV pilus assembly protein PilE</fullName>
    </submittedName>
</protein>
<name>A0AAJ2BWS1_ACIDE</name>
<dbReference type="PROSITE" id="PS00409">
    <property type="entry name" value="PROKAR_NTER_METHYL"/>
    <property type="match status" value="1"/>
</dbReference>
<dbReference type="PANTHER" id="PTHR30093">
    <property type="entry name" value="GENERAL SECRETION PATHWAY PROTEIN G"/>
    <property type="match status" value="1"/>
</dbReference>
<organism evidence="3 6">
    <name type="scientific">Acidovorax delafieldii</name>
    <name type="common">Pseudomonas delafieldii</name>
    <dbReference type="NCBI Taxonomy" id="47920"/>
    <lineage>
        <taxon>Bacteria</taxon>
        <taxon>Pseudomonadati</taxon>
        <taxon>Pseudomonadota</taxon>
        <taxon>Betaproteobacteria</taxon>
        <taxon>Burkholderiales</taxon>
        <taxon>Comamonadaceae</taxon>
        <taxon>Acidovorax</taxon>
    </lineage>
</organism>
<keyword evidence="2" id="KW-1133">Transmembrane helix</keyword>
<dbReference type="AlphaFoldDB" id="A0AAJ2BWS1"/>
<dbReference type="PANTHER" id="PTHR30093:SF47">
    <property type="entry name" value="TYPE IV PILUS NON-CORE MINOR PILIN PILE"/>
    <property type="match status" value="1"/>
</dbReference>
<dbReference type="SUPFAM" id="SSF54523">
    <property type="entry name" value="Pili subunits"/>
    <property type="match status" value="1"/>
</dbReference>
<feature type="transmembrane region" description="Helical" evidence="2">
    <location>
        <begin position="12"/>
        <end position="33"/>
    </location>
</feature>
<dbReference type="GO" id="GO:0015627">
    <property type="term" value="C:type II protein secretion system complex"/>
    <property type="evidence" value="ECO:0007669"/>
    <property type="project" value="InterPro"/>
</dbReference>
<sequence>MKSKHSLRGFTLIELMIVVAIIAVLASVAYPSYKEYVARSRRAEARAVLVAAQQWMERFYTENFRYDKNSAGVAVTDATQFPSRFSVSPVPGQGSPMYDIAVVVTNNVRDVYSVTATRKAGTAMASDRCGNFSIDHLGRKDLTNYSGFSTKTAALEACWK</sequence>
<evidence type="ECO:0000313" key="3">
    <source>
        <dbReference type="EMBL" id="MDR6769266.1"/>
    </source>
</evidence>
<gene>
    <name evidence="3" type="ORF">J2W88_004574</name>
    <name evidence="4" type="ORF">J2W93_004529</name>
</gene>
<dbReference type="GO" id="GO:0015628">
    <property type="term" value="P:protein secretion by the type II secretion system"/>
    <property type="evidence" value="ECO:0007669"/>
    <property type="project" value="InterPro"/>
</dbReference>
<evidence type="ECO:0000313" key="6">
    <source>
        <dbReference type="Proteomes" id="UP001253458"/>
    </source>
</evidence>
<dbReference type="Proteomes" id="UP001253458">
    <property type="component" value="Unassembled WGS sequence"/>
</dbReference>